<protein>
    <submittedName>
        <fullName evidence="3">Uncharacterized protein</fullName>
    </submittedName>
</protein>
<evidence type="ECO:0000256" key="1">
    <source>
        <dbReference type="SAM" id="MobiDB-lite"/>
    </source>
</evidence>
<feature type="non-terminal residue" evidence="3">
    <location>
        <position position="1"/>
    </location>
</feature>
<evidence type="ECO:0000313" key="4">
    <source>
        <dbReference type="Proteomes" id="UP001151699"/>
    </source>
</evidence>
<comment type="caution">
    <text evidence="3">The sequence shown here is derived from an EMBL/GenBank/DDBJ whole genome shotgun (WGS) entry which is preliminary data.</text>
</comment>
<feature type="compositionally biased region" description="Acidic residues" evidence="1">
    <location>
        <begin position="19"/>
        <end position="44"/>
    </location>
</feature>
<keyword evidence="4" id="KW-1185">Reference proteome</keyword>
<dbReference type="Proteomes" id="UP001151699">
    <property type="component" value="Chromosome X"/>
</dbReference>
<sequence length="96" mass="10552">MKLLIFLAVFATVAFADTDDSSAETEVAQEEDSFSDNDDFPAEDDAVKQEENADVEQVQKLGAGIKEAINLIQANKGNSIDELDEEQKLQLQSMNN</sequence>
<organism evidence="3 4">
    <name type="scientific">Pseudolycoriella hygida</name>
    <dbReference type="NCBI Taxonomy" id="35572"/>
    <lineage>
        <taxon>Eukaryota</taxon>
        <taxon>Metazoa</taxon>
        <taxon>Ecdysozoa</taxon>
        <taxon>Arthropoda</taxon>
        <taxon>Hexapoda</taxon>
        <taxon>Insecta</taxon>
        <taxon>Pterygota</taxon>
        <taxon>Neoptera</taxon>
        <taxon>Endopterygota</taxon>
        <taxon>Diptera</taxon>
        <taxon>Nematocera</taxon>
        <taxon>Sciaroidea</taxon>
        <taxon>Sciaridae</taxon>
        <taxon>Pseudolycoriella</taxon>
    </lineage>
</organism>
<reference evidence="3" key="1">
    <citation type="submission" date="2022-07" db="EMBL/GenBank/DDBJ databases">
        <authorList>
            <person name="Trinca V."/>
            <person name="Uliana J.V.C."/>
            <person name="Torres T.T."/>
            <person name="Ward R.J."/>
            <person name="Monesi N."/>
        </authorList>
    </citation>
    <scope>NUCLEOTIDE SEQUENCE</scope>
    <source>
        <strain evidence="3">HSMRA1968</strain>
        <tissue evidence="3">Whole embryos</tissue>
    </source>
</reference>
<evidence type="ECO:0000256" key="2">
    <source>
        <dbReference type="SAM" id="SignalP"/>
    </source>
</evidence>
<gene>
    <name evidence="3" type="ORF">Bhyg_12930</name>
</gene>
<proteinExistence type="predicted"/>
<feature type="region of interest" description="Disordered" evidence="1">
    <location>
        <begin position="19"/>
        <end position="52"/>
    </location>
</feature>
<dbReference type="AlphaFoldDB" id="A0A9Q0MY69"/>
<evidence type="ECO:0000313" key="3">
    <source>
        <dbReference type="EMBL" id="KAJ6640181.1"/>
    </source>
</evidence>
<feature type="chain" id="PRO_5040217056" evidence="2">
    <location>
        <begin position="17"/>
        <end position="96"/>
    </location>
</feature>
<accession>A0A9Q0MY69</accession>
<feature type="signal peptide" evidence="2">
    <location>
        <begin position="1"/>
        <end position="16"/>
    </location>
</feature>
<dbReference type="EMBL" id="WJQU01000003">
    <property type="protein sequence ID" value="KAJ6640181.1"/>
    <property type="molecule type" value="Genomic_DNA"/>
</dbReference>
<keyword evidence="2" id="KW-0732">Signal</keyword>
<name>A0A9Q0MY69_9DIPT</name>